<sequence>MLAGYLNAHTARQQDWPAWEKGSPRHRHERAVDARGRLLLQFCCDIGARIVNGRVTGDEEGATTSHGVQRTARPVKMTIGDYYIVPASHRLTQSSGGPGTPAHLQP</sequence>
<dbReference type="EMBL" id="SIDB01000002">
    <property type="protein sequence ID" value="KAI3436335.1"/>
    <property type="molecule type" value="Genomic_DNA"/>
</dbReference>
<evidence type="ECO:0000313" key="2">
    <source>
        <dbReference type="Proteomes" id="UP001055712"/>
    </source>
</evidence>
<dbReference type="Proteomes" id="UP001055712">
    <property type="component" value="Unassembled WGS sequence"/>
</dbReference>
<gene>
    <name evidence="1" type="ORF">D9Q98_002388</name>
</gene>
<dbReference type="OrthoDB" id="8052050at2759"/>
<reference evidence="1" key="2">
    <citation type="submission" date="2020-11" db="EMBL/GenBank/DDBJ databases">
        <authorList>
            <person name="Cecchin M."/>
            <person name="Marcolungo L."/>
            <person name="Rossato M."/>
            <person name="Girolomoni L."/>
            <person name="Cosentino E."/>
            <person name="Cuine S."/>
            <person name="Li-Beisson Y."/>
            <person name="Delledonne M."/>
            <person name="Ballottari M."/>
        </authorList>
    </citation>
    <scope>NUCLEOTIDE SEQUENCE</scope>
    <source>
        <strain evidence="1">211/11P</strain>
        <tissue evidence="1">Whole cell</tissue>
    </source>
</reference>
<comment type="caution">
    <text evidence="1">The sequence shown here is derived from an EMBL/GenBank/DDBJ whole genome shotgun (WGS) entry which is preliminary data.</text>
</comment>
<evidence type="ECO:0000313" key="1">
    <source>
        <dbReference type="EMBL" id="KAI3436335.1"/>
    </source>
</evidence>
<protein>
    <submittedName>
        <fullName evidence="1">Uncharacterized protein</fullName>
    </submittedName>
</protein>
<organism evidence="1 2">
    <name type="scientific">Chlorella vulgaris</name>
    <name type="common">Green alga</name>
    <dbReference type="NCBI Taxonomy" id="3077"/>
    <lineage>
        <taxon>Eukaryota</taxon>
        <taxon>Viridiplantae</taxon>
        <taxon>Chlorophyta</taxon>
        <taxon>core chlorophytes</taxon>
        <taxon>Trebouxiophyceae</taxon>
        <taxon>Chlorellales</taxon>
        <taxon>Chlorellaceae</taxon>
        <taxon>Chlorella clade</taxon>
        <taxon>Chlorella</taxon>
    </lineage>
</organism>
<proteinExistence type="predicted"/>
<accession>A0A9D4Z0M8</accession>
<dbReference type="AlphaFoldDB" id="A0A9D4Z0M8"/>
<reference evidence="1" key="1">
    <citation type="journal article" date="2019" name="Plant J.">
        <title>Chlorella vulgaris genome assembly and annotation reveals the molecular basis for metabolic acclimation to high light conditions.</title>
        <authorList>
            <person name="Cecchin M."/>
            <person name="Marcolungo L."/>
            <person name="Rossato M."/>
            <person name="Girolomoni L."/>
            <person name="Cosentino E."/>
            <person name="Cuine S."/>
            <person name="Li-Beisson Y."/>
            <person name="Delledonne M."/>
            <person name="Ballottari M."/>
        </authorList>
    </citation>
    <scope>NUCLEOTIDE SEQUENCE</scope>
    <source>
        <strain evidence="1">211/11P</strain>
    </source>
</reference>
<keyword evidence="2" id="KW-1185">Reference proteome</keyword>
<name>A0A9D4Z0M8_CHLVU</name>